<dbReference type="Pfam" id="PF00076">
    <property type="entry name" value="RRM_1"/>
    <property type="match status" value="2"/>
</dbReference>
<protein>
    <recommendedName>
        <fullName evidence="3">RRM domain-containing protein</fullName>
    </recommendedName>
</protein>
<accession>A0ABQ7Y6V1</accession>
<gene>
    <name evidence="4" type="ORF">HID58_081138</name>
</gene>
<dbReference type="InterPro" id="IPR035979">
    <property type="entry name" value="RBD_domain_sf"/>
</dbReference>
<dbReference type="PANTHER" id="PTHR48025:SF1">
    <property type="entry name" value="RRM DOMAIN-CONTAINING PROTEIN"/>
    <property type="match status" value="1"/>
</dbReference>
<proteinExistence type="predicted"/>
<sequence>MHDFGNRLPKGFLTHVSPNRAFVIFFSLSSSSPYSLFSPSPDPSLLPSYLLPSPSISTRSPLPSPSLPPRLASSVTSRLLTTPQSKKTASSLMTTLLPQSFPSDLKLFVGNLPFNVDSAQVAQLFESAGNVEMADVIYDKVTGRSRGFGFVTMSSASERQGEAEVLALESLFGEQGKVVEARVIYDRDSGRSKSFGFVKYNSAQEARNAIITLDGADLDGRQIRVSEAEARPPRR</sequence>
<evidence type="ECO:0000313" key="4">
    <source>
        <dbReference type="EMBL" id="KAH0863927.1"/>
    </source>
</evidence>
<dbReference type="SUPFAM" id="SSF54928">
    <property type="entry name" value="RNA-binding domain, RBD"/>
    <property type="match status" value="2"/>
</dbReference>
<dbReference type="InterPro" id="IPR000504">
    <property type="entry name" value="RRM_dom"/>
</dbReference>
<evidence type="ECO:0000256" key="2">
    <source>
        <dbReference type="PROSITE-ProRule" id="PRU00176"/>
    </source>
</evidence>
<keyword evidence="5" id="KW-1185">Reference proteome</keyword>
<dbReference type="Gene3D" id="3.30.70.330">
    <property type="match status" value="2"/>
</dbReference>
<evidence type="ECO:0000256" key="1">
    <source>
        <dbReference type="ARBA" id="ARBA00022884"/>
    </source>
</evidence>
<comment type="caution">
    <text evidence="4">The sequence shown here is derived from an EMBL/GenBank/DDBJ whole genome shotgun (WGS) entry which is preliminary data.</text>
</comment>
<dbReference type="EMBL" id="JAGKQM010000018">
    <property type="protein sequence ID" value="KAH0863927.1"/>
    <property type="molecule type" value="Genomic_DNA"/>
</dbReference>
<feature type="domain" description="RRM" evidence="3">
    <location>
        <begin position="105"/>
        <end position="230"/>
    </location>
</feature>
<dbReference type="PANTHER" id="PTHR48025">
    <property type="entry name" value="OS02G0815200 PROTEIN"/>
    <property type="match status" value="1"/>
</dbReference>
<dbReference type="Proteomes" id="UP000824890">
    <property type="component" value="Unassembled WGS sequence"/>
</dbReference>
<evidence type="ECO:0000313" key="5">
    <source>
        <dbReference type="Proteomes" id="UP000824890"/>
    </source>
</evidence>
<name>A0ABQ7Y6V1_BRANA</name>
<reference evidence="4 5" key="1">
    <citation type="submission" date="2021-05" db="EMBL/GenBank/DDBJ databases">
        <title>Genome Assembly of Synthetic Allotetraploid Brassica napus Reveals Homoeologous Exchanges between Subgenomes.</title>
        <authorList>
            <person name="Davis J.T."/>
        </authorList>
    </citation>
    <scope>NUCLEOTIDE SEQUENCE [LARGE SCALE GENOMIC DNA]</scope>
    <source>
        <strain evidence="5">cv. Da-Ae</strain>
        <tissue evidence="4">Seedling</tissue>
    </source>
</reference>
<dbReference type="InterPro" id="IPR050502">
    <property type="entry name" value="Euk_RNA-bind_prot"/>
</dbReference>
<keyword evidence="1 2" id="KW-0694">RNA-binding</keyword>
<dbReference type="InterPro" id="IPR012677">
    <property type="entry name" value="Nucleotide-bd_a/b_plait_sf"/>
</dbReference>
<dbReference type="PROSITE" id="PS50102">
    <property type="entry name" value="RRM"/>
    <property type="match status" value="1"/>
</dbReference>
<dbReference type="SMART" id="SM00360">
    <property type="entry name" value="RRM"/>
    <property type="match status" value="2"/>
</dbReference>
<organism evidence="4 5">
    <name type="scientific">Brassica napus</name>
    <name type="common">Rape</name>
    <dbReference type="NCBI Taxonomy" id="3708"/>
    <lineage>
        <taxon>Eukaryota</taxon>
        <taxon>Viridiplantae</taxon>
        <taxon>Streptophyta</taxon>
        <taxon>Embryophyta</taxon>
        <taxon>Tracheophyta</taxon>
        <taxon>Spermatophyta</taxon>
        <taxon>Magnoliopsida</taxon>
        <taxon>eudicotyledons</taxon>
        <taxon>Gunneridae</taxon>
        <taxon>Pentapetalae</taxon>
        <taxon>rosids</taxon>
        <taxon>malvids</taxon>
        <taxon>Brassicales</taxon>
        <taxon>Brassicaceae</taxon>
        <taxon>Brassiceae</taxon>
        <taxon>Brassica</taxon>
    </lineage>
</organism>
<evidence type="ECO:0000259" key="3">
    <source>
        <dbReference type="PROSITE" id="PS50102"/>
    </source>
</evidence>